<keyword evidence="4" id="KW-1185">Reference proteome</keyword>
<feature type="region of interest" description="Disordered" evidence="2">
    <location>
        <begin position="1204"/>
        <end position="1226"/>
    </location>
</feature>
<feature type="compositionally biased region" description="Basic and acidic residues" evidence="2">
    <location>
        <begin position="1204"/>
        <end position="1213"/>
    </location>
</feature>
<name>A0A8S4MP20_BRALA</name>
<dbReference type="AlphaFoldDB" id="A0A8S4MP20"/>
<dbReference type="EMBL" id="CAKMNS010000300">
    <property type="protein sequence ID" value="CAH1277415.1"/>
    <property type="molecule type" value="Genomic_DNA"/>
</dbReference>
<evidence type="ECO:0000313" key="4">
    <source>
        <dbReference type="Proteomes" id="UP000838412"/>
    </source>
</evidence>
<dbReference type="Proteomes" id="UP000838412">
    <property type="component" value="Unassembled WGS sequence"/>
</dbReference>
<evidence type="ECO:0000313" key="3">
    <source>
        <dbReference type="EMBL" id="CAH1277415.1"/>
    </source>
</evidence>
<evidence type="ECO:0000256" key="1">
    <source>
        <dbReference type="SAM" id="Coils"/>
    </source>
</evidence>
<feature type="region of interest" description="Disordered" evidence="2">
    <location>
        <begin position="261"/>
        <end position="292"/>
    </location>
</feature>
<accession>A0A8S4MP20</accession>
<feature type="compositionally biased region" description="Basic and acidic residues" evidence="2">
    <location>
        <begin position="1112"/>
        <end position="1128"/>
    </location>
</feature>
<evidence type="ECO:0000256" key="2">
    <source>
        <dbReference type="SAM" id="MobiDB-lite"/>
    </source>
</evidence>
<feature type="coiled-coil region" evidence="1">
    <location>
        <begin position="169"/>
        <end position="219"/>
    </location>
</feature>
<dbReference type="OrthoDB" id="10000435at2759"/>
<feature type="compositionally biased region" description="Basic and acidic residues" evidence="2">
    <location>
        <begin position="266"/>
        <end position="282"/>
    </location>
</feature>
<reference evidence="3" key="1">
    <citation type="submission" date="2022-01" db="EMBL/GenBank/DDBJ databases">
        <authorList>
            <person name="Braso-Vives M."/>
        </authorList>
    </citation>
    <scope>NUCLEOTIDE SEQUENCE</scope>
</reference>
<proteinExistence type="predicted"/>
<organism evidence="3 4">
    <name type="scientific">Branchiostoma lanceolatum</name>
    <name type="common">Common lancelet</name>
    <name type="synonym">Amphioxus lanceolatum</name>
    <dbReference type="NCBI Taxonomy" id="7740"/>
    <lineage>
        <taxon>Eukaryota</taxon>
        <taxon>Metazoa</taxon>
        <taxon>Chordata</taxon>
        <taxon>Cephalochordata</taxon>
        <taxon>Leptocardii</taxon>
        <taxon>Amphioxiformes</taxon>
        <taxon>Branchiostomatidae</taxon>
        <taxon>Branchiostoma</taxon>
    </lineage>
</organism>
<gene>
    <name evidence="3" type="primary">Hypp9614</name>
    <name evidence="3" type="ORF">BLAG_LOCUS26203</name>
</gene>
<feature type="region of interest" description="Disordered" evidence="2">
    <location>
        <begin position="1112"/>
        <end position="1131"/>
    </location>
</feature>
<sequence length="1226" mass="140327">MSSPEKEEYLVIEKGAAGDESSSRLGQRVVGEQVVVNEDGSRTVIRTVEETFEEEVEELRTESFTERNEIEDADSGIENATPAKSARVTKKDSIKEYVAKKMVENHSTNEPPQSRQQHPSPIIGRTGKLYKRKRKEPCPYCEYTRQVLTMMGHDMDETEKLVLNVGKVKECLVQELANIEERQRLLKERIVYEERIRRQRRLQEQYQKLKKLKKRKRRRHMKPVEQPSPKKAVAIAMRVGPEQTENKQVGLYRLYKPPMPMTARPSKREESHPVHHELDVSKPHGPKCRSHHHTDLYPEDDGRYHCHGDVRIHRGDMYYTIPSKDLLFRSYAQEKEVDPVTIERIIDKIPQIRKQQGDHVIVLDEDILTFGNWEEIKSEVIIPHHVLRMDEAPAVPVEREGRVSPITLEMGTWDEVLNDVFHIAIDKEQVSRQPRYLQGQNLNAWASVEETDEVPRLQYQAAQINVVEQEVFNPQTEEIEVEEAEYLNGVLRSIYTNLEQVNGEFPGYCDSCAHAKLHEVMQEVFEAEMSQVVFEEPKYLEVEEGKAHVKLEEAKEELPPLPFHMLAYGQAVMDMYRPNAKKVRSESPRYLHSVEDLEFLHEEDFHEDCDRIELERLMGEQVKQVLWEHSTGGLRSSGPEYLKALVSEGYVTEEGEDGRISPTPSLQSLVIGETLMDIFRAEAGAVDTEDPRYHQGIVSREYAAEEEIDGILTQENFDKAAIFQKNPLENFSPVSFENALLGQVFVDQWKADLQTIEAETARYHHGIIQHGIVSGESIDGKVSPPPNPQNVVVGQALMDIFKANVEEVPLERPRYHATENELQQESTGKISPLSFESPDFGEVFMKKWKAVMKQEEVRVPRYHHGILSDEYMGDEAIDGRISPRPTAQNLLVAQVLMETFKATSEQVRAEIPRYIAKEDQMSHNEESTGKVSPVSFESATLGEIFMERWRTNIDLVKASSPRYHHAVIGEEYLGREEADGRLSPQPTFKNLLSAQVLMETFRATSDKVRAEVPQHFAREGQTSSVDSTGTVSPVSFENATFGEICMEKVKAITKEEKAELPRYHHAFISDEFVGEEEIDGRISPRRTAENLLAAQVLMETFRATSEKVKAEVPRYTAREGHTSNREESTGTISPVSFESAALGEVFMEKWRTNLDEVKAQSPRYHHGYVMDEFVGEEEIDGRISPLPNVEKLLTAQVLLEAHKATSERVRQEVPDTLPQKVRHPRT</sequence>
<feature type="region of interest" description="Disordered" evidence="2">
    <location>
        <begin position="104"/>
        <end position="126"/>
    </location>
</feature>
<feature type="compositionally biased region" description="Polar residues" evidence="2">
    <location>
        <begin position="105"/>
        <end position="119"/>
    </location>
</feature>
<protein>
    <submittedName>
        <fullName evidence="3">Hypp9614 protein</fullName>
    </submittedName>
</protein>
<comment type="caution">
    <text evidence="3">The sequence shown here is derived from an EMBL/GenBank/DDBJ whole genome shotgun (WGS) entry which is preliminary data.</text>
</comment>
<keyword evidence="1" id="KW-0175">Coiled coil</keyword>